<dbReference type="AlphaFoldDB" id="A0A9D4E9R4"/>
<sequence length="62" mass="7219">MDELHAIQTQLQNMTKEITSSREELKSMLKKEEIEELITSTITTIMAEIEENMNNKIEHLVS</sequence>
<evidence type="ECO:0000313" key="2">
    <source>
        <dbReference type="EMBL" id="KAH3776559.1"/>
    </source>
</evidence>
<keyword evidence="3" id="KW-1185">Reference proteome</keyword>
<proteinExistence type="predicted"/>
<accession>A0A9D4E9R4</accession>
<comment type="caution">
    <text evidence="2">The sequence shown here is derived from an EMBL/GenBank/DDBJ whole genome shotgun (WGS) entry which is preliminary data.</text>
</comment>
<feature type="coiled-coil region" evidence="1">
    <location>
        <begin position="4"/>
        <end position="31"/>
    </location>
</feature>
<protein>
    <submittedName>
        <fullName evidence="2">Uncharacterized protein</fullName>
    </submittedName>
</protein>
<dbReference type="EMBL" id="JAIWYP010000009">
    <property type="protein sequence ID" value="KAH3776559.1"/>
    <property type="molecule type" value="Genomic_DNA"/>
</dbReference>
<organism evidence="2 3">
    <name type="scientific">Dreissena polymorpha</name>
    <name type="common">Zebra mussel</name>
    <name type="synonym">Mytilus polymorpha</name>
    <dbReference type="NCBI Taxonomy" id="45954"/>
    <lineage>
        <taxon>Eukaryota</taxon>
        <taxon>Metazoa</taxon>
        <taxon>Spiralia</taxon>
        <taxon>Lophotrochozoa</taxon>
        <taxon>Mollusca</taxon>
        <taxon>Bivalvia</taxon>
        <taxon>Autobranchia</taxon>
        <taxon>Heteroconchia</taxon>
        <taxon>Euheterodonta</taxon>
        <taxon>Imparidentia</taxon>
        <taxon>Neoheterodontei</taxon>
        <taxon>Myida</taxon>
        <taxon>Dreissenoidea</taxon>
        <taxon>Dreissenidae</taxon>
        <taxon>Dreissena</taxon>
    </lineage>
</organism>
<reference evidence="2" key="2">
    <citation type="submission" date="2020-11" db="EMBL/GenBank/DDBJ databases">
        <authorList>
            <person name="McCartney M.A."/>
            <person name="Auch B."/>
            <person name="Kono T."/>
            <person name="Mallez S."/>
            <person name="Becker A."/>
            <person name="Gohl D.M."/>
            <person name="Silverstein K.A.T."/>
            <person name="Koren S."/>
            <person name="Bechman K.B."/>
            <person name="Herman A."/>
            <person name="Abrahante J.E."/>
            <person name="Garbe J."/>
        </authorList>
    </citation>
    <scope>NUCLEOTIDE SEQUENCE</scope>
    <source>
        <strain evidence="2">Duluth1</strain>
        <tissue evidence="2">Whole animal</tissue>
    </source>
</reference>
<gene>
    <name evidence="2" type="ORF">DPMN_177988</name>
</gene>
<evidence type="ECO:0000256" key="1">
    <source>
        <dbReference type="SAM" id="Coils"/>
    </source>
</evidence>
<name>A0A9D4E9R4_DREPO</name>
<evidence type="ECO:0000313" key="3">
    <source>
        <dbReference type="Proteomes" id="UP000828390"/>
    </source>
</evidence>
<reference evidence="2" key="1">
    <citation type="journal article" date="2019" name="bioRxiv">
        <title>The Genome of the Zebra Mussel, Dreissena polymorpha: A Resource for Invasive Species Research.</title>
        <authorList>
            <person name="McCartney M.A."/>
            <person name="Auch B."/>
            <person name="Kono T."/>
            <person name="Mallez S."/>
            <person name="Zhang Y."/>
            <person name="Obille A."/>
            <person name="Becker A."/>
            <person name="Abrahante J.E."/>
            <person name="Garbe J."/>
            <person name="Badalamenti J.P."/>
            <person name="Herman A."/>
            <person name="Mangelson H."/>
            <person name="Liachko I."/>
            <person name="Sullivan S."/>
            <person name="Sone E.D."/>
            <person name="Koren S."/>
            <person name="Silverstein K.A.T."/>
            <person name="Beckman K.B."/>
            <person name="Gohl D.M."/>
        </authorList>
    </citation>
    <scope>NUCLEOTIDE SEQUENCE</scope>
    <source>
        <strain evidence="2">Duluth1</strain>
        <tissue evidence="2">Whole animal</tissue>
    </source>
</reference>
<dbReference type="Proteomes" id="UP000828390">
    <property type="component" value="Unassembled WGS sequence"/>
</dbReference>
<keyword evidence="1" id="KW-0175">Coiled coil</keyword>